<comment type="caution">
    <text evidence="1">The sequence shown here is derived from an EMBL/GenBank/DDBJ whole genome shotgun (WGS) entry which is preliminary data.</text>
</comment>
<proteinExistence type="predicted"/>
<dbReference type="AlphaFoldDB" id="A0A164IXC9"/>
<accession>A0A164IXC9</accession>
<dbReference type="EMBL" id="LWGR01000016">
    <property type="protein sequence ID" value="KZM69831.1"/>
    <property type="molecule type" value="Genomic_DNA"/>
</dbReference>
<dbReference type="OrthoDB" id="4544140at2"/>
<evidence type="ECO:0000313" key="1">
    <source>
        <dbReference type="EMBL" id="KZM69831.1"/>
    </source>
</evidence>
<organism evidence="1 2">
    <name type="scientific">Nocardia terpenica</name>
    <dbReference type="NCBI Taxonomy" id="455432"/>
    <lineage>
        <taxon>Bacteria</taxon>
        <taxon>Bacillati</taxon>
        <taxon>Actinomycetota</taxon>
        <taxon>Actinomycetes</taxon>
        <taxon>Mycobacteriales</taxon>
        <taxon>Nocardiaceae</taxon>
        <taxon>Nocardia</taxon>
    </lineage>
</organism>
<gene>
    <name evidence="1" type="ORF">AWN90_04255</name>
</gene>
<name>A0A164IXC9_9NOCA</name>
<sequence>MDIEFDGLFGRFEPSQPPFRGLPGLRPEPVPEAHIGEIYCATTTVDMRGRIGDRSVINLLSWHPGHKVSFQVEGHIAVVRRTVDRGWSITKSGYLHLPAAIRREWDVGPSDRVLLAATSKQDALVIYSMAAVSAALWAYRSTVWSGDEE</sequence>
<protein>
    <recommendedName>
        <fullName evidence="3">SpoVT-AbrB domain-containing protein</fullName>
    </recommendedName>
</protein>
<reference evidence="1 2" key="1">
    <citation type="submission" date="2016-04" db="EMBL/GenBank/DDBJ databases">
        <authorList>
            <person name="Evans L.H."/>
            <person name="Alamgir A."/>
            <person name="Owens N."/>
            <person name="Weber N.D."/>
            <person name="Virtaneva K."/>
            <person name="Barbian K."/>
            <person name="Babar A."/>
            <person name="Rosenke K."/>
        </authorList>
    </citation>
    <scope>NUCLEOTIDE SEQUENCE [LARGE SCALE GENOMIC DNA]</scope>
    <source>
        <strain evidence="1 2">IFM 0406</strain>
    </source>
</reference>
<dbReference type="RefSeq" id="WP_067577852.1">
    <property type="nucleotide sequence ID" value="NZ_JABMCZ010000003.1"/>
</dbReference>
<evidence type="ECO:0008006" key="3">
    <source>
        <dbReference type="Google" id="ProtNLM"/>
    </source>
</evidence>
<keyword evidence="2" id="KW-1185">Reference proteome</keyword>
<dbReference type="Proteomes" id="UP000076512">
    <property type="component" value="Unassembled WGS sequence"/>
</dbReference>
<evidence type="ECO:0000313" key="2">
    <source>
        <dbReference type="Proteomes" id="UP000076512"/>
    </source>
</evidence>